<evidence type="ECO:0000313" key="1">
    <source>
        <dbReference type="EMBL" id="KAJ8732008.1"/>
    </source>
</evidence>
<evidence type="ECO:0000313" key="2">
    <source>
        <dbReference type="Proteomes" id="UP001231649"/>
    </source>
</evidence>
<organism evidence="1 2">
    <name type="scientific">Mythimna loreyi</name>
    <dbReference type="NCBI Taxonomy" id="667449"/>
    <lineage>
        <taxon>Eukaryota</taxon>
        <taxon>Metazoa</taxon>
        <taxon>Ecdysozoa</taxon>
        <taxon>Arthropoda</taxon>
        <taxon>Hexapoda</taxon>
        <taxon>Insecta</taxon>
        <taxon>Pterygota</taxon>
        <taxon>Neoptera</taxon>
        <taxon>Endopterygota</taxon>
        <taxon>Lepidoptera</taxon>
        <taxon>Glossata</taxon>
        <taxon>Ditrysia</taxon>
        <taxon>Noctuoidea</taxon>
        <taxon>Noctuidae</taxon>
        <taxon>Noctuinae</taxon>
        <taxon>Hadenini</taxon>
        <taxon>Mythimna</taxon>
    </lineage>
</organism>
<keyword evidence="2" id="KW-1185">Reference proteome</keyword>
<sequence length="300" mass="33850">MGNKRNKELRRICTRKRRNQRKKNTASEEHRDSKSKSATLLTPLTAVNQTSTDTGTTQERNYGETAEDEPQLVETDSQEKPCLPIHGRRVVNMMYFIQQLQKISSHSSLFDCSFKDMSLIGESRNGLISKYKFRCIMCKIDFIITSEEPASEQNINANLAAVTGITSAGIGYSQFQEITACMDLPIFTELTYLKIQDFIYEKWEATADESMERAAMRERDAAIAEGKLSNDGIPIVDVYADGVWSSRSYGNNYKALSGAAAIVGRRFGEVLFIGIRNKYCLVCARAEKKRISTPELENLF</sequence>
<name>A0ACC2R5F9_9NEOP</name>
<comment type="caution">
    <text evidence="1">The sequence shown here is derived from an EMBL/GenBank/DDBJ whole genome shotgun (WGS) entry which is preliminary data.</text>
</comment>
<reference evidence="1" key="1">
    <citation type="submission" date="2023-03" db="EMBL/GenBank/DDBJ databases">
        <title>Chromosome-level genomes of two armyworms, Mythimna separata and Mythimna loreyi, provide insights into the biosynthesis and reception of sex pheromones.</title>
        <authorList>
            <person name="Zhao H."/>
        </authorList>
    </citation>
    <scope>NUCLEOTIDE SEQUENCE</scope>
    <source>
        <strain evidence="1">BeijingLab</strain>
    </source>
</reference>
<proteinExistence type="predicted"/>
<dbReference type="EMBL" id="CM056782">
    <property type="protein sequence ID" value="KAJ8732008.1"/>
    <property type="molecule type" value="Genomic_DNA"/>
</dbReference>
<protein>
    <submittedName>
        <fullName evidence="1">Uncharacterized protein</fullName>
    </submittedName>
</protein>
<gene>
    <name evidence="1" type="ORF">PYW08_014738</name>
</gene>
<accession>A0ACC2R5F9</accession>
<dbReference type="Proteomes" id="UP001231649">
    <property type="component" value="Chromosome 6"/>
</dbReference>